<gene>
    <name evidence="1" type="ORF">RHD99_13920</name>
</gene>
<evidence type="ECO:0000313" key="1">
    <source>
        <dbReference type="EMBL" id="WMY72577.1"/>
    </source>
</evidence>
<evidence type="ECO:0000313" key="2">
    <source>
        <dbReference type="Proteomes" id="UP001246690"/>
    </source>
</evidence>
<keyword evidence="2" id="KW-1185">Reference proteome</keyword>
<dbReference type="InterPro" id="IPR024684">
    <property type="entry name" value="Tscrpt_act_PerC/SfV_Orf40"/>
</dbReference>
<dbReference type="RefSeq" id="WP_309874584.1">
    <property type="nucleotide sequence ID" value="NZ_CP133838.1"/>
</dbReference>
<reference evidence="1 2" key="1">
    <citation type="submission" date="2023-09" db="EMBL/GenBank/DDBJ databases">
        <title>Buttiauxella selenatireducens sp. nov., isolated from the rhizosphere of Cardamine hupingshanesis.</title>
        <authorList>
            <person name="Zhang S."/>
            <person name="Xu Z."/>
            <person name="Wang H."/>
            <person name="Guo Y."/>
        </authorList>
    </citation>
    <scope>NUCLEOTIDE SEQUENCE [LARGE SCALE GENOMIC DNA]</scope>
    <source>
        <strain evidence="1 2">R73</strain>
    </source>
</reference>
<proteinExistence type="predicted"/>
<dbReference type="Pfam" id="PF06069">
    <property type="entry name" value="PerC"/>
    <property type="match status" value="1"/>
</dbReference>
<dbReference type="EMBL" id="CP133838">
    <property type="protein sequence ID" value="WMY72577.1"/>
    <property type="molecule type" value="Genomic_DNA"/>
</dbReference>
<organism evidence="1 2">
    <name type="scientific">Buttiauxella selenatireducens</name>
    <dbReference type="NCBI Taxonomy" id="3073902"/>
    <lineage>
        <taxon>Bacteria</taxon>
        <taxon>Pseudomonadati</taxon>
        <taxon>Pseudomonadota</taxon>
        <taxon>Gammaproteobacteria</taxon>
        <taxon>Enterobacterales</taxon>
        <taxon>Enterobacteriaceae</taxon>
        <taxon>Buttiauxella</taxon>
    </lineage>
</organism>
<dbReference type="Proteomes" id="UP001246690">
    <property type="component" value="Chromosome"/>
</dbReference>
<sequence>MPSKPVPKIEFVSDEIAETLEKAGLWRRAAARWLVVFDEHLSPGERVWISERRNKCLRQAARPPMLLDNFGDVRRAVDATQRKMGIDKPGGKAFRLV</sequence>
<name>A0ABY9S938_9ENTR</name>
<accession>A0ABY9S938</accession>
<protein>
    <submittedName>
        <fullName evidence="1">PerC family transcriptional regulator</fullName>
    </submittedName>
</protein>